<dbReference type="OrthoDB" id="7695048at2759"/>
<evidence type="ECO:0000259" key="1">
    <source>
        <dbReference type="Pfam" id="PF18701"/>
    </source>
</evidence>
<dbReference type="Proteomes" id="UP000036403">
    <property type="component" value="Unassembled WGS sequence"/>
</dbReference>
<dbReference type="AlphaFoldDB" id="A0A0J7MRM4"/>
<proteinExistence type="predicted"/>
<protein>
    <recommendedName>
        <fullName evidence="1">DUF5641 domain-containing protein</fullName>
    </recommendedName>
</protein>
<dbReference type="InterPro" id="IPR040676">
    <property type="entry name" value="DUF5641"/>
</dbReference>
<name>A0A0J7MRM4_LASNI</name>
<evidence type="ECO:0000313" key="3">
    <source>
        <dbReference type="Proteomes" id="UP000036403"/>
    </source>
</evidence>
<organism evidence="2 3">
    <name type="scientific">Lasius niger</name>
    <name type="common">Black garden ant</name>
    <dbReference type="NCBI Taxonomy" id="67767"/>
    <lineage>
        <taxon>Eukaryota</taxon>
        <taxon>Metazoa</taxon>
        <taxon>Ecdysozoa</taxon>
        <taxon>Arthropoda</taxon>
        <taxon>Hexapoda</taxon>
        <taxon>Insecta</taxon>
        <taxon>Pterygota</taxon>
        <taxon>Neoptera</taxon>
        <taxon>Endopterygota</taxon>
        <taxon>Hymenoptera</taxon>
        <taxon>Apocrita</taxon>
        <taxon>Aculeata</taxon>
        <taxon>Formicoidea</taxon>
        <taxon>Formicidae</taxon>
        <taxon>Formicinae</taxon>
        <taxon>Lasius</taxon>
        <taxon>Lasius</taxon>
    </lineage>
</organism>
<dbReference type="PaxDb" id="67767-A0A0J7MRM4"/>
<evidence type="ECO:0000313" key="2">
    <source>
        <dbReference type="EMBL" id="KMQ83165.1"/>
    </source>
</evidence>
<sequence>YEFINTQPHKEILTHWLGEQEVSWKFIPPRSPHFGGIWETAVWSFKHHLYRVTRDTLFTFEQFNTLIIKIEAILNSRPLTSLSTEPDDLDVLTPSHFLIGGLLSSVPETDFSNIPSNRLSQWQHIQKLKHDFWNRWNKEYLTELTQRTMKPSEALHELQLGDLVILKEDKTPPLYWPKGRIVKLYPGHAIGLRE</sequence>
<dbReference type="GO" id="GO:0003676">
    <property type="term" value="F:nucleic acid binding"/>
    <property type="evidence" value="ECO:0007669"/>
    <property type="project" value="InterPro"/>
</dbReference>
<comment type="caution">
    <text evidence="2">The sequence shown here is derived from an EMBL/GenBank/DDBJ whole genome shotgun (WGS) entry which is preliminary data.</text>
</comment>
<dbReference type="EMBL" id="LBMM01020993">
    <property type="protein sequence ID" value="KMQ83165.1"/>
    <property type="molecule type" value="Genomic_DNA"/>
</dbReference>
<dbReference type="InterPro" id="IPR036397">
    <property type="entry name" value="RNaseH_sf"/>
</dbReference>
<dbReference type="Gene3D" id="3.30.420.10">
    <property type="entry name" value="Ribonuclease H-like superfamily/Ribonuclease H"/>
    <property type="match status" value="1"/>
</dbReference>
<dbReference type="PANTHER" id="PTHR47331">
    <property type="entry name" value="PHD-TYPE DOMAIN-CONTAINING PROTEIN"/>
    <property type="match status" value="1"/>
</dbReference>
<keyword evidence="3" id="KW-1185">Reference proteome</keyword>
<feature type="domain" description="DUF5641" evidence="1">
    <location>
        <begin position="120"/>
        <end position="188"/>
    </location>
</feature>
<dbReference type="SUPFAM" id="SSF53098">
    <property type="entry name" value="Ribonuclease H-like"/>
    <property type="match status" value="1"/>
</dbReference>
<dbReference type="Pfam" id="PF18701">
    <property type="entry name" value="DUF5641"/>
    <property type="match status" value="1"/>
</dbReference>
<feature type="non-terminal residue" evidence="2">
    <location>
        <position position="1"/>
    </location>
</feature>
<gene>
    <name evidence="2" type="ORF">RF55_20748</name>
</gene>
<reference evidence="2 3" key="1">
    <citation type="submission" date="2015-04" db="EMBL/GenBank/DDBJ databases">
        <title>Lasius niger genome sequencing.</title>
        <authorList>
            <person name="Konorov E.A."/>
            <person name="Nikitin M.A."/>
            <person name="Kirill M.V."/>
            <person name="Chang P."/>
        </authorList>
    </citation>
    <scope>NUCLEOTIDE SEQUENCE [LARGE SCALE GENOMIC DNA]</scope>
    <source>
        <tissue evidence="2">Whole</tissue>
    </source>
</reference>
<dbReference type="InterPro" id="IPR012337">
    <property type="entry name" value="RNaseH-like_sf"/>
</dbReference>
<accession>A0A0J7MRM4</accession>